<evidence type="ECO:0000313" key="2">
    <source>
        <dbReference type="Proteomes" id="UP001144323"/>
    </source>
</evidence>
<keyword evidence="2" id="KW-1185">Reference proteome</keyword>
<dbReference type="AlphaFoldDB" id="A0A9W6GWR0"/>
<gene>
    <name evidence="1" type="ORF">LMG27198_34160</name>
</gene>
<dbReference type="RefSeq" id="WP_281804435.1">
    <property type="nucleotide sequence ID" value="NZ_BSEC01000001.1"/>
</dbReference>
<accession>A0A9W6GWR0</accession>
<dbReference type="EMBL" id="BSEC01000001">
    <property type="protein sequence ID" value="GLI94424.1"/>
    <property type="molecule type" value="Genomic_DNA"/>
</dbReference>
<protein>
    <submittedName>
        <fullName evidence="1">Uncharacterized protein</fullName>
    </submittedName>
</protein>
<dbReference type="Proteomes" id="UP001144323">
    <property type="component" value="Unassembled WGS sequence"/>
</dbReference>
<name>A0A9W6GWR0_9HYPH</name>
<comment type="caution">
    <text evidence="1">The sequence shown here is derived from an EMBL/GenBank/DDBJ whole genome shotgun (WGS) entry which is preliminary data.</text>
</comment>
<sequence>MTDTFSVPLTRNEIAVIHKALGDHLSFLLKEWEHQESAGAPDAAASLFEKADEVRTLMNKVGAAPLNLR</sequence>
<reference evidence="1" key="1">
    <citation type="journal article" date="2023" name="Int. J. Syst. Evol. Microbiol.">
        <title>Methylocystis iwaonis sp. nov., a type II methane-oxidizing bacterium from surface soil of a rice paddy field in Japan, and emended description of the genus Methylocystis (ex Whittenbury et al. 1970) Bowman et al. 1993.</title>
        <authorList>
            <person name="Kaise H."/>
            <person name="Sawadogo J.B."/>
            <person name="Alam M.S."/>
            <person name="Ueno C."/>
            <person name="Dianou D."/>
            <person name="Shinjo R."/>
            <person name="Asakawa S."/>
        </authorList>
    </citation>
    <scope>NUCLEOTIDE SEQUENCE</scope>
    <source>
        <strain evidence="1">LMG27198</strain>
    </source>
</reference>
<organism evidence="1 2">
    <name type="scientific">Methylocystis echinoides</name>
    <dbReference type="NCBI Taxonomy" id="29468"/>
    <lineage>
        <taxon>Bacteria</taxon>
        <taxon>Pseudomonadati</taxon>
        <taxon>Pseudomonadota</taxon>
        <taxon>Alphaproteobacteria</taxon>
        <taxon>Hyphomicrobiales</taxon>
        <taxon>Methylocystaceae</taxon>
        <taxon>Methylocystis</taxon>
    </lineage>
</organism>
<proteinExistence type="predicted"/>
<evidence type="ECO:0000313" key="1">
    <source>
        <dbReference type="EMBL" id="GLI94424.1"/>
    </source>
</evidence>